<dbReference type="AlphaFoldDB" id="A0A1G2MIR0"/>
<gene>
    <name evidence="3" type="ORF">A2W52_00300</name>
</gene>
<evidence type="ECO:0000256" key="1">
    <source>
        <dbReference type="SAM" id="MobiDB-lite"/>
    </source>
</evidence>
<organism evidence="3 4">
    <name type="scientific">Candidatus Taylorbacteria bacterium RIFCSPHIGHO2_02_49_25</name>
    <dbReference type="NCBI Taxonomy" id="1802305"/>
    <lineage>
        <taxon>Bacteria</taxon>
        <taxon>Candidatus Tayloriibacteriota</taxon>
    </lineage>
</organism>
<feature type="compositionally biased region" description="Low complexity" evidence="1">
    <location>
        <begin position="31"/>
        <end position="42"/>
    </location>
</feature>
<protein>
    <submittedName>
        <fullName evidence="3">Uncharacterized protein</fullName>
    </submittedName>
</protein>
<proteinExistence type="predicted"/>
<evidence type="ECO:0000313" key="3">
    <source>
        <dbReference type="EMBL" id="OHA23039.1"/>
    </source>
</evidence>
<reference evidence="3 4" key="1">
    <citation type="journal article" date="2016" name="Nat. Commun.">
        <title>Thousands of microbial genomes shed light on interconnected biogeochemical processes in an aquifer system.</title>
        <authorList>
            <person name="Anantharaman K."/>
            <person name="Brown C.T."/>
            <person name="Hug L.A."/>
            <person name="Sharon I."/>
            <person name="Castelle C.J."/>
            <person name="Probst A.J."/>
            <person name="Thomas B.C."/>
            <person name="Singh A."/>
            <person name="Wilkins M.J."/>
            <person name="Karaoz U."/>
            <person name="Brodie E.L."/>
            <person name="Williams K.H."/>
            <person name="Hubbard S.S."/>
            <person name="Banfield J.F."/>
        </authorList>
    </citation>
    <scope>NUCLEOTIDE SEQUENCE [LARGE SCALE GENOMIC DNA]</scope>
</reference>
<dbReference type="EMBL" id="MHRJ01000016">
    <property type="protein sequence ID" value="OHA23039.1"/>
    <property type="molecule type" value="Genomic_DNA"/>
</dbReference>
<sequence>MDDIKWFFMFLVVMGALWFIGLSAGSGRPAKTATTTTAARVVSPPPAPSKSPTRQPAMGSRNVGETTSGLPQGYVISETILPAPLDPSVSYLSGKLFITSVRRDVRAGQEYVVVQASSKNTYDIPITGLMLKSKVTTLEGKIPKGWSFPSPTNQGEGEVVMLRPGERAYVISGRSPNGQSFQQNTCTGYFEQGMNFTPPLPLQCPRPIDEPRPTAPNTLSDTCLDYLKQLPRCQVPPFTVPTKLRADGNCQAFLFNKINYNQCVTNHRNERGFFKGEWHLYLNRNTRLWESKREIIELLDENGRVVDRETLR</sequence>
<evidence type="ECO:0000256" key="2">
    <source>
        <dbReference type="SAM" id="Phobius"/>
    </source>
</evidence>
<keyword evidence="2" id="KW-0472">Membrane</keyword>
<feature type="region of interest" description="Disordered" evidence="1">
    <location>
        <begin position="31"/>
        <end position="66"/>
    </location>
</feature>
<name>A0A1G2MIR0_9BACT</name>
<keyword evidence="2" id="KW-1133">Transmembrane helix</keyword>
<feature type="transmembrane region" description="Helical" evidence="2">
    <location>
        <begin position="6"/>
        <end position="24"/>
    </location>
</feature>
<evidence type="ECO:0000313" key="4">
    <source>
        <dbReference type="Proteomes" id="UP000176493"/>
    </source>
</evidence>
<accession>A0A1G2MIR0</accession>
<dbReference type="Proteomes" id="UP000176493">
    <property type="component" value="Unassembled WGS sequence"/>
</dbReference>
<keyword evidence="2" id="KW-0812">Transmembrane</keyword>
<comment type="caution">
    <text evidence="3">The sequence shown here is derived from an EMBL/GenBank/DDBJ whole genome shotgun (WGS) entry which is preliminary data.</text>
</comment>